<protein>
    <submittedName>
        <fullName evidence="1">Uncharacterized protein</fullName>
    </submittedName>
</protein>
<dbReference type="EMBL" id="JACHFD010000021">
    <property type="protein sequence ID" value="MBB5353187.1"/>
    <property type="molecule type" value="Genomic_DNA"/>
</dbReference>
<sequence>MTRLLFALLFVGGVARALDVRFLAWDDQVAAREVVASSGKSGGKSIADLHPLKRTEAVSVTPVEGQLLLRTPDRTVEDDKPAEMSVALPEAFHRPLVILLPDPKSPTGLRGFALNDSPEGFTWGTFRMVNATPKPLNLIFGKKRLRLPTGWKPVDVDPDGETSLPVGLALSEDPSTPLYTSRWSASPDIRRLVFIMPGTDPRLGPLAMKIIPEDRRLVVSE</sequence>
<evidence type="ECO:0000313" key="2">
    <source>
        <dbReference type="Proteomes" id="UP000557717"/>
    </source>
</evidence>
<evidence type="ECO:0000313" key="1">
    <source>
        <dbReference type="EMBL" id="MBB5353187.1"/>
    </source>
</evidence>
<gene>
    <name evidence="1" type="ORF">HNR46_003441</name>
</gene>
<dbReference type="AlphaFoldDB" id="A0A840V4H9"/>
<dbReference type="Proteomes" id="UP000557717">
    <property type="component" value="Unassembled WGS sequence"/>
</dbReference>
<organism evidence="1 2">
    <name type="scientific">Haloferula luteola</name>
    <dbReference type="NCBI Taxonomy" id="595692"/>
    <lineage>
        <taxon>Bacteria</taxon>
        <taxon>Pseudomonadati</taxon>
        <taxon>Verrucomicrobiota</taxon>
        <taxon>Verrucomicrobiia</taxon>
        <taxon>Verrucomicrobiales</taxon>
        <taxon>Verrucomicrobiaceae</taxon>
        <taxon>Haloferula</taxon>
    </lineage>
</organism>
<comment type="caution">
    <text evidence="1">The sequence shown here is derived from an EMBL/GenBank/DDBJ whole genome shotgun (WGS) entry which is preliminary data.</text>
</comment>
<reference evidence="1 2" key="1">
    <citation type="submission" date="2020-08" db="EMBL/GenBank/DDBJ databases">
        <title>Genomic Encyclopedia of Type Strains, Phase IV (KMG-IV): sequencing the most valuable type-strain genomes for metagenomic binning, comparative biology and taxonomic classification.</title>
        <authorList>
            <person name="Goeker M."/>
        </authorList>
    </citation>
    <scope>NUCLEOTIDE SEQUENCE [LARGE SCALE GENOMIC DNA]</scope>
    <source>
        <strain evidence="1 2">YC6886</strain>
    </source>
</reference>
<accession>A0A840V4H9</accession>
<proteinExistence type="predicted"/>
<keyword evidence="2" id="KW-1185">Reference proteome</keyword>
<dbReference type="RefSeq" id="WP_184020819.1">
    <property type="nucleotide sequence ID" value="NZ_JACHFD010000021.1"/>
</dbReference>
<name>A0A840V4H9_9BACT</name>